<evidence type="ECO:0000313" key="5">
    <source>
        <dbReference type="Proteomes" id="UP000035680"/>
    </source>
</evidence>
<feature type="compositionally biased region" description="Basic and acidic residues" evidence="2">
    <location>
        <begin position="163"/>
        <end position="175"/>
    </location>
</feature>
<accession>A0A0K0FKP8</accession>
<dbReference type="WBParaSite" id="SVE_0961200.1">
    <property type="protein sequence ID" value="SVE_0961200.1"/>
    <property type="gene ID" value="SVE_0961200"/>
</dbReference>
<dbReference type="Proteomes" id="UP000035680">
    <property type="component" value="Unassembled WGS sequence"/>
</dbReference>
<evidence type="ECO:0000256" key="1">
    <source>
        <dbReference type="SAM" id="Coils"/>
    </source>
</evidence>
<dbReference type="InterPro" id="IPR055352">
    <property type="entry name" value="CCD_aECM"/>
</dbReference>
<feature type="chain" id="PRO_5005329798" evidence="3">
    <location>
        <begin position="17"/>
        <end position="807"/>
    </location>
</feature>
<dbReference type="STRING" id="75913.A0A0K0FKP8"/>
<proteinExistence type="predicted"/>
<evidence type="ECO:0000256" key="2">
    <source>
        <dbReference type="SAM" id="MobiDB-lite"/>
    </source>
</evidence>
<feature type="compositionally biased region" description="Acidic residues" evidence="2">
    <location>
        <begin position="416"/>
        <end position="430"/>
    </location>
</feature>
<evidence type="ECO:0000256" key="3">
    <source>
        <dbReference type="SAM" id="SignalP"/>
    </source>
</evidence>
<keyword evidence="3" id="KW-0732">Signal</keyword>
<reference evidence="6" key="2">
    <citation type="submission" date="2015-08" db="UniProtKB">
        <authorList>
            <consortium name="WormBaseParasite"/>
        </authorList>
    </citation>
    <scope>IDENTIFICATION</scope>
</reference>
<sequence length="807" mass="91315">MKYFFLIYLYTTVVLSEIVQRTYRKDGVKEFQIVKYIKGNKCDCSCQCNPQNQLKIFTETTTSLPITTILLEKDGETKKVENINLGNILSINGKKMKLKTVDVSAETNIVTNEDIQSTTINPTVSSLDESSSDGNLNNFKEIPPVVTTVGNIQFHEKLTSIKVNEEESTPKKDIETTSNPKNDDVNMLFTTIVPVITDQLSTSIDEETTTTSADIGTTDNSITITKSKENQIKEEKLDTIEHPSFSVVSTNDNTESTTTEINLPTESIVGTIILPPSLSTEESQITETLETLNFKPTTQKLNFESTPQTLNFETTLQTTIFETENNTDLDETTTLVKIKDIAENEFVNSISEGTTISTQKNILINDKTTTKEVNDFSTTTQKTINNNHENNSKKTLEKEKVVNELGLKISDSNDTSLEEDIPEAEFSDSETNEHISSSIIDATTTSIDDNTTKKSIELETTTLSLTNTDISLNLNNIITSTIQTTTENESEDVAFKIERIDDKSEEEVTEIVDSTILTATPSIIVESVTKQTEIFNVSDVIQKIEIVTEKVDELESLDSQLTKEIYNIVSEIRSKFENTSTSFKIDENDQRLIQIKWSKLINKLREKLAILQSKKIENDETLSTVDFVTSQTTTPSITIFSKQYKEPIKTDFSINENPIKEKVSETIDTLENRLEKAKLLREKEKKAEFDEKLSIEKTLDALAEKERLLREQADRKRLHFSPSQLNKSKTISDTTLIRQPIRRIPDHEEIDDSIKLPQIQCEPVRNFIKIFKINDPKVWIQENCQFVKQYFPSASCVQIKDILISCL</sequence>
<feature type="coiled-coil region" evidence="1">
    <location>
        <begin position="660"/>
        <end position="715"/>
    </location>
</feature>
<evidence type="ECO:0000313" key="6">
    <source>
        <dbReference type="WBParaSite" id="SVE_0961200.1"/>
    </source>
</evidence>
<feature type="region of interest" description="Disordered" evidence="2">
    <location>
        <begin position="163"/>
        <end position="182"/>
    </location>
</feature>
<keyword evidence="1" id="KW-0175">Coiled coil</keyword>
<protein>
    <submittedName>
        <fullName evidence="6">ShKT domain-containing protein</fullName>
    </submittedName>
</protein>
<reference evidence="5" key="1">
    <citation type="submission" date="2014-07" db="EMBL/GenBank/DDBJ databases">
        <authorList>
            <person name="Martin A.A"/>
            <person name="De Silva N."/>
        </authorList>
    </citation>
    <scope>NUCLEOTIDE SEQUENCE</scope>
</reference>
<feature type="signal peptide" evidence="3">
    <location>
        <begin position="1"/>
        <end position="16"/>
    </location>
</feature>
<dbReference type="AlphaFoldDB" id="A0A0K0FKP8"/>
<name>A0A0K0FKP8_STRVS</name>
<organism evidence="5 6">
    <name type="scientific">Strongyloides venezuelensis</name>
    <name type="common">Threadworm</name>
    <dbReference type="NCBI Taxonomy" id="75913"/>
    <lineage>
        <taxon>Eukaryota</taxon>
        <taxon>Metazoa</taxon>
        <taxon>Ecdysozoa</taxon>
        <taxon>Nematoda</taxon>
        <taxon>Chromadorea</taxon>
        <taxon>Rhabditida</taxon>
        <taxon>Tylenchina</taxon>
        <taxon>Panagrolaimomorpha</taxon>
        <taxon>Strongyloidoidea</taxon>
        <taxon>Strongyloididae</taxon>
        <taxon>Strongyloides</taxon>
    </lineage>
</organism>
<feature type="domain" description="aECM cysteine-cradle" evidence="4">
    <location>
        <begin position="760"/>
        <end position="806"/>
    </location>
</feature>
<feature type="region of interest" description="Disordered" evidence="2">
    <location>
        <begin position="415"/>
        <end position="434"/>
    </location>
</feature>
<evidence type="ECO:0000259" key="4">
    <source>
        <dbReference type="Pfam" id="PF23626"/>
    </source>
</evidence>
<dbReference type="Pfam" id="PF23626">
    <property type="entry name" value="CCD_aECM"/>
    <property type="match status" value="1"/>
</dbReference>
<keyword evidence="5" id="KW-1185">Reference proteome</keyword>